<name>A0A0C3NVN4_PISTI</name>
<dbReference type="AlphaFoldDB" id="A0A0C3NVN4"/>
<sequence length="134" mass="15179">MTSRDGGVVMNVSHRPCNVPTRHRCVSTLFYSLSGLLILTWYPVVTSCVASLAFHGSTVTMDSFWLSDFVSENSHIQVILWYDGARFPPSNVLPCYFRWHGLYCPLHKIEQHRSEVTRFPQASVGGTLADRRCT</sequence>
<protein>
    <submittedName>
        <fullName evidence="2">Uncharacterized protein</fullName>
    </submittedName>
</protein>
<keyword evidence="1" id="KW-0812">Transmembrane</keyword>
<gene>
    <name evidence="2" type="ORF">M404DRAFT_815207</name>
</gene>
<evidence type="ECO:0000313" key="2">
    <source>
        <dbReference type="EMBL" id="KIN99278.1"/>
    </source>
</evidence>
<keyword evidence="1" id="KW-1133">Transmembrane helix</keyword>
<dbReference type="Proteomes" id="UP000054217">
    <property type="component" value="Unassembled WGS sequence"/>
</dbReference>
<reference evidence="3" key="2">
    <citation type="submission" date="2015-01" db="EMBL/GenBank/DDBJ databases">
        <title>Evolutionary Origins and Diversification of the Mycorrhizal Mutualists.</title>
        <authorList>
            <consortium name="DOE Joint Genome Institute"/>
            <consortium name="Mycorrhizal Genomics Consortium"/>
            <person name="Kohler A."/>
            <person name="Kuo A."/>
            <person name="Nagy L.G."/>
            <person name="Floudas D."/>
            <person name="Copeland A."/>
            <person name="Barry K.W."/>
            <person name="Cichocki N."/>
            <person name="Veneault-Fourrey C."/>
            <person name="LaButti K."/>
            <person name="Lindquist E.A."/>
            <person name="Lipzen A."/>
            <person name="Lundell T."/>
            <person name="Morin E."/>
            <person name="Murat C."/>
            <person name="Riley R."/>
            <person name="Ohm R."/>
            <person name="Sun H."/>
            <person name="Tunlid A."/>
            <person name="Henrissat B."/>
            <person name="Grigoriev I.V."/>
            <person name="Hibbett D.S."/>
            <person name="Martin F."/>
        </authorList>
    </citation>
    <scope>NUCLEOTIDE SEQUENCE [LARGE SCALE GENOMIC DNA]</scope>
    <source>
        <strain evidence="3">Marx 270</strain>
    </source>
</reference>
<accession>A0A0C3NVN4</accession>
<organism evidence="2 3">
    <name type="scientific">Pisolithus tinctorius Marx 270</name>
    <dbReference type="NCBI Taxonomy" id="870435"/>
    <lineage>
        <taxon>Eukaryota</taxon>
        <taxon>Fungi</taxon>
        <taxon>Dikarya</taxon>
        <taxon>Basidiomycota</taxon>
        <taxon>Agaricomycotina</taxon>
        <taxon>Agaricomycetes</taxon>
        <taxon>Agaricomycetidae</taxon>
        <taxon>Boletales</taxon>
        <taxon>Sclerodermatineae</taxon>
        <taxon>Pisolithaceae</taxon>
        <taxon>Pisolithus</taxon>
    </lineage>
</organism>
<dbReference type="HOGENOM" id="CLU_1897042_0_0_1"/>
<dbReference type="EMBL" id="KN832006">
    <property type="protein sequence ID" value="KIN99278.1"/>
    <property type="molecule type" value="Genomic_DNA"/>
</dbReference>
<feature type="transmembrane region" description="Helical" evidence="1">
    <location>
        <begin position="29"/>
        <end position="54"/>
    </location>
</feature>
<keyword evidence="1" id="KW-0472">Membrane</keyword>
<reference evidence="2 3" key="1">
    <citation type="submission" date="2014-04" db="EMBL/GenBank/DDBJ databases">
        <authorList>
            <consortium name="DOE Joint Genome Institute"/>
            <person name="Kuo A."/>
            <person name="Kohler A."/>
            <person name="Costa M.D."/>
            <person name="Nagy L.G."/>
            <person name="Floudas D."/>
            <person name="Copeland A."/>
            <person name="Barry K.W."/>
            <person name="Cichocki N."/>
            <person name="Veneault-Fourrey C."/>
            <person name="LaButti K."/>
            <person name="Lindquist E.A."/>
            <person name="Lipzen A."/>
            <person name="Lundell T."/>
            <person name="Morin E."/>
            <person name="Murat C."/>
            <person name="Sun H."/>
            <person name="Tunlid A."/>
            <person name="Henrissat B."/>
            <person name="Grigoriev I.V."/>
            <person name="Hibbett D.S."/>
            <person name="Martin F."/>
            <person name="Nordberg H.P."/>
            <person name="Cantor M.N."/>
            <person name="Hua S.X."/>
        </authorList>
    </citation>
    <scope>NUCLEOTIDE SEQUENCE [LARGE SCALE GENOMIC DNA]</scope>
    <source>
        <strain evidence="2 3">Marx 270</strain>
    </source>
</reference>
<dbReference type="InParanoid" id="A0A0C3NVN4"/>
<evidence type="ECO:0000313" key="3">
    <source>
        <dbReference type="Proteomes" id="UP000054217"/>
    </source>
</evidence>
<proteinExistence type="predicted"/>
<evidence type="ECO:0000256" key="1">
    <source>
        <dbReference type="SAM" id="Phobius"/>
    </source>
</evidence>
<keyword evidence="3" id="KW-1185">Reference proteome</keyword>